<dbReference type="RefSeq" id="WP_311426595.1">
    <property type="nucleotide sequence ID" value="NZ_JAVRIA010000002.1"/>
</dbReference>
<keyword evidence="2" id="KW-1185">Reference proteome</keyword>
<evidence type="ECO:0000313" key="1">
    <source>
        <dbReference type="EMBL" id="MDT0557820.1"/>
    </source>
</evidence>
<sequence length="132" mass="14581">MKHIVPKFIVLSTLMLVFIMACKSDDIILTCDDYIISLEALETDINHLASTSVCDEDFECRFLPFGVKACGGPKSYVVYSTSIDTLLIANMIDVYNDIEEEFNEICDATSDCSVPAAPIGFDCIDGECIPEF</sequence>
<organism evidence="1 2">
    <name type="scientific">Microcosmobacter mediterraneus</name>
    <dbReference type="NCBI Taxonomy" id="3075607"/>
    <lineage>
        <taxon>Bacteria</taxon>
        <taxon>Pseudomonadati</taxon>
        <taxon>Bacteroidota</taxon>
        <taxon>Flavobacteriia</taxon>
        <taxon>Flavobacteriales</taxon>
        <taxon>Flavobacteriaceae</taxon>
        <taxon>Microcosmobacter</taxon>
    </lineage>
</organism>
<evidence type="ECO:0008006" key="3">
    <source>
        <dbReference type="Google" id="ProtNLM"/>
    </source>
</evidence>
<gene>
    <name evidence="1" type="ORF">RM697_04135</name>
</gene>
<comment type="caution">
    <text evidence="1">The sequence shown here is derived from an EMBL/GenBank/DDBJ whole genome shotgun (WGS) entry which is preliminary data.</text>
</comment>
<dbReference type="PROSITE" id="PS51257">
    <property type="entry name" value="PROKAR_LIPOPROTEIN"/>
    <property type="match status" value="1"/>
</dbReference>
<proteinExistence type="predicted"/>
<reference evidence="1 2" key="1">
    <citation type="submission" date="2023-09" db="EMBL/GenBank/DDBJ databases">
        <authorList>
            <person name="Rey-Velasco X."/>
        </authorList>
    </citation>
    <scope>NUCLEOTIDE SEQUENCE [LARGE SCALE GENOMIC DNA]</scope>
    <source>
        <strain evidence="1 2">W332</strain>
    </source>
</reference>
<dbReference type="EMBL" id="JAVRIA010000002">
    <property type="protein sequence ID" value="MDT0557820.1"/>
    <property type="molecule type" value="Genomic_DNA"/>
</dbReference>
<evidence type="ECO:0000313" key="2">
    <source>
        <dbReference type="Proteomes" id="UP001259492"/>
    </source>
</evidence>
<protein>
    <recommendedName>
        <fullName evidence="3">Lipoprotein</fullName>
    </recommendedName>
</protein>
<dbReference type="Proteomes" id="UP001259492">
    <property type="component" value="Unassembled WGS sequence"/>
</dbReference>
<accession>A0ABU2YJ48</accession>
<name>A0ABU2YJ48_9FLAO</name>